<proteinExistence type="predicted"/>
<reference evidence="1" key="1">
    <citation type="submission" date="2018-02" db="EMBL/GenBank/DDBJ databases">
        <title>Rhizophora mucronata_Transcriptome.</title>
        <authorList>
            <person name="Meera S.P."/>
            <person name="Sreeshan A."/>
            <person name="Augustine A."/>
        </authorList>
    </citation>
    <scope>NUCLEOTIDE SEQUENCE</scope>
    <source>
        <tissue evidence="1">Leaf</tissue>
    </source>
</reference>
<organism evidence="1">
    <name type="scientific">Rhizophora mucronata</name>
    <name type="common">Asiatic mangrove</name>
    <dbReference type="NCBI Taxonomy" id="61149"/>
    <lineage>
        <taxon>Eukaryota</taxon>
        <taxon>Viridiplantae</taxon>
        <taxon>Streptophyta</taxon>
        <taxon>Embryophyta</taxon>
        <taxon>Tracheophyta</taxon>
        <taxon>Spermatophyta</taxon>
        <taxon>Magnoliopsida</taxon>
        <taxon>eudicotyledons</taxon>
        <taxon>Gunneridae</taxon>
        <taxon>Pentapetalae</taxon>
        <taxon>rosids</taxon>
        <taxon>fabids</taxon>
        <taxon>Malpighiales</taxon>
        <taxon>Rhizophoraceae</taxon>
        <taxon>Rhizophora</taxon>
    </lineage>
</organism>
<sequence length="88" mass="9982">MSPEVLCFFPSILDCMLLSHCDCARIYAIYAQLQTVCSINWAGFNPFYCMTLPKTSVFALHNISLNLAYQFSSSLSYFFGSCQKLNLK</sequence>
<dbReference type="AlphaFoldDB" id="A0A2P2PNK3"/>
<protein>
    <submittedName>
        <fullName evidence="1">Uncharacterized protein</fullName>
    </submittedName>
</protein>
<accession>A0A2P2PNK3</accession>
<name>A0A2P2PNK3_RHIMU</name>
<evidence type="ECO:0000313" key="1">
    <source>
        <dbReference type="EMBL" id="MBX56288.1"/>
    </source>
</evidence>
<dbReference type="EMBL" id="GGEC01075804">
    <property type="protein sequence ID" value="MBX56288.1"/>
    <property type="molecule type" value="Transcribed_RNA"/>
</dbReference>